<gene>
    <name evidence="1" type="ORF">SPELUC_LOCUS16488</name>
</gene>
<organism evidence="1 2">
    <name type="scientific">Cetraspora pellucida</name>
    <dbReference type="NCBI Taxonomy" id="1433469"/>
    <lineage>
        <taxon>Eukaryota</taxon>
        <taxon>Fungi</taxon>
        <taxon>Fungi incertae sedis</taxon>
        <taxon>Mucoromycota</taxon>
        <taxon>Glomeromycotina</taxon>
        <taxon>Glomeromycetes</taxon>
        <taxon>Diversisporales</taxon>
        <taxon>Gigasporaceae</taxon>
        <taxon>Cetraspora</taxon>
    </lineage>
</organism>
<dbReference type="Proteomes" id="UP000789366">
    <property type="component" value="Unassembled WGS sequence"/>
</dbReference>
<feature type="non-terminal residue" evidence="1">
    <location>
        <position position="130"/>
    </location>
</feature>
<proteinExistence type="predicted"/>
<name>A0ACA9R9A1_9GLOM</name>
<evidence type="ECO:0000313" key="2">
    <source>
        <dbReference type="Proteomes" id="UP000789366"/>
    </source>
</evidence>
<reference evidence="1" key="1">
    <citation type="submission" date="2021-06" db="EMBL/GenBank/DDBJ databases">
        <authorList>
            <person name="Kallberg Y."/>
            <person name="Tangrot J."/>
            <person name="Rosling A."/>
        </authorList>
    </citation>
    <scope>NUCLEOTIDE SEQUENCE</scope>
    <source>
        <strain evidence="1">28 12/20/2015</strain>
    </source>
</reference>
<keyword evidence="2" id="KW-1185">Reference proteome</keyword>
<accession>A0ACA9R9A1</accession>
<evidence type="ECO:0000313" key="1">
    <source>
        <dbReference type="EMBL" id="CAG8782093.1"/>
    </source>
</evidence>
<protein>
    <submittedName>
        <fullName evidence="1">15009_t:CDS:1</fullName>
    </submittedName>
</protein>
<sequence length="130" mass="14685">MATAFGYSKFKDEFANTGKANQIITSYKNLSQQEKEAKEKELGLVKGEKGEKEVTQMGLIFDIFKDVAQSARNIKDLMVETQSFGTQIQNLQRQLDEDVNKLENGLNNLRNNLEADVRALEQKIGLLQNS</sequence>
<dbReference type="EMBL" id="CAJVPW010061443">
    <property type="protein sequence ID" value="CAG8782093.1"/>
    <property type="molecule type" value="Genomic_DNA"/>
</dbReference>
<comment type="caution">
    <text evidence="1">The sequence shown here is derived from an EMBL/GenBank/DDBJ whole genome shotgun (WGS) entry which is preliminary data.</text>
</comment>